<evidence type="ECO:0000256" key="15">
    <source>
        <dbReference type="SAM" id="Phobius"/>
    </source>
</evidence>
<dbReference type="EMBL" id="FUYC01000001">
    <property type="protein sequence ID" value="SKA70946.1"/>
    <property type="molecule type" value="Genomic_DNA"/>
</dbReference>
<keyword evidence="18" id="KW-1185">Reference proteome</keyword>
<dbReference type="SUPFAM" id="SSF55874">
    <property type="entry name" value="ATPase domain of HSP90 chaperone/DNA topoisomerase II/histidine kinase"/>
    <property type="match status" value="1"/>
</dbReference>
<dbReference type="EC" id="2.7.13.3" evidence="3"/>
<dbReference type="STRING" id="1121449.SAMN02745704_00043"/>
<keyword evidence="5" id="KW-0597">Phosphoprotein</keyword>
<name>A0A1T4W105_9BACT</name>
<comment type="catalytic activity">
    <reaction evidence="1">
        <text>ATP + protein L-histidine = ADP + protein N-phospho-L-histidine.</text>
        <dbReference type="EC" id="2.7.13.3"/>
    </reaction>
</comment>
<dbReference type="RefSeq" id="WP_078715641.1">
    <property type="nucleotide sequence ID" value="NZ_FUYC01000001.1"/>
</dbReference>
<comment type="subcellular location">
    <subcellularLocation>
        <location evidence="2">Cell membrane</location>
        <topology evidence="2">Multi-pass membrane protein</topology>
    </subcellularLocation>
</comment>
<sequence>MSRNKGKSRDTADPAIGLEPNPFQGMRRKLLVALGVATLTPFLFVLVVGHAAYTNAVRTGSMETMRRIVEDHGRMIETYLRERRADLELLLDFEAHGELADTDVLTDRLQWLRRSCRAFVDLGYIDEQGRQVAYAGPHSLAGKDYSQAEWFQATLTKGVHISDVFLGYRNEPHFVVAVARKVGEQTAVLRATMDPHEFSGMVERIRMGSTGEAWILDAHGRYQTEPRSGAALLSQARVPEQALHPGRGIHVLEAAGEDGTDYLYCAAWINNGKWLLVARQEKNDAFAHLQEAASWIAAIFLLGGLIISVLAFTISGRLELALTRVFHEKEGLRDHLYRAARLAEIGEMTTGIAHEINNPLQVMKSDLSYMEMVMTDMVEKGTLQEGEDCAEVRTSMEQLRLQISRCAKITQSILQFGRQGDSVVQDVELRAYLPEVLGMVEEKAAVRGIALELETPPHPVFVRADPGQLQQVVLNLLNNALHAVEEHHPDGGGKVVVLCGPGEKGMVDIEVRDNGCGISPENMERIFAPFFTTKPVGKGTGLGLSVCHGIVGRMGGNMDVRSQPGRGTRFTVRLPRPQKG</sequence>
<evidence type="ECO:0000313" key="18">
    <source>
        <dbReference type="Proteomes" id="UP000190027"/>
    </source>
</evidence>
<evidence type="ECO:0000256" key="13">
    <source>
        <dbReference type="ARBA" id="ARBA00023136"/>
    </source>
</evidence>
<evidence type="ECO:0000256" key="8">
    <source>
        <dbReference type="ARBA" id="ARBA00022741"/>
    </source>
</evidence>
<dbReference type="GO" id="GO:0005524">
    <property type="term" value="F:ATP binding"/>
    <property type="evidence" value="ECO:0007669"/>
    <property type="project" value="UniProtKB-KW"/>
</dbReference>
<dbReference type="Pfam" id="PF02743">
    <property type="entry name" value="dCache_1"/>
    <property type="match status" value="1"/>
</dbReference>
<keyword evidence="7 15" id="KW-0812">Transmembrane</keyword>
<dbReference type="PRINTS" id="PR00344">
    <property type="entry name" value="BCTRLSENSOR"/>
</dbReference>
<protein>
    <recommendedName>
        <fullName evidence="3">histidine kinase</fullName>
        <ecNumber evidence="3">2.7.13.3</ecNumber>
    </recommendedName>
</protein>
<accession>A0A1T4W105</accession>
<evidence type="ECO:0000256" key="11">
    <source>
        <dbReference type="ARBA" id="ARBA00022989"/>
    </source>
</evidence>
<feature type="region of interest" description="Disordered" evidence="14">
    <location>
        <begin position="1"/>
        <end position="20"/>
    </location>
</feature>
<dbReference type="CDD" id="cd18774">
    <property type="entry name" value="PDC2_HK_sensor"/>
    <property type="match status" value="1"/>
</dbReference>
<feature type="domain" description="Histidine kinase" evidence="16">
    <location>
        <begin position="351"/>
        <end position="578"/>
    </location>
</feature>
<dbReference type="Proteomes" id="UP000190027">
    <property type="component" value="Unassembled WGS sequence"/>
</dbReference>
<dbReference type="Gene3D" id="3.30.565.10">
    <property type="entry name" value="Histidine kinase-like ATPase, C-terminal domain"/>
    <property type="match status" value="1"/>
</dbReference>
<dbReference type="Gene3D" id="1.10.287.130">
    <property type="match status" value="1"/>
</dbReference>
<dbReference type="InterPro" id="IPR003594">
    <property type="entry name" value="HATPase_dom"/>
</dbReference>
<evidence type="ECO:0000256" key="5">
    <source>
        <dbReference type="ARBA" id="ARBA00022553"/>
    </source>
</evidence>
<evidence type="ECO:0000256" key="1">
    <source>
        <dbReference type="ARBA" id="ARBA00000085"/>
    </source>
</evidence>
<keyword evidence="11 15" id="KW-1133">Transmembrane helix</keyword>
<evidence type="ECO:0000256" key="2">
    <source>
        <dbReference type="ARBA" id="ARBA00004651"/>
    </source>
</evidence>
<keyword evidence="12" id="KW-0902">Two-component regulatory system</keyword>
<dbReference type="OrthoDB" id="9777714at2"/>
<evidence type="ECO:0000256" key="10">
    <source>
        <dbReference type="ARBA" id="ARBA00022840"/>
    </source>
</evidence>
<organism evidence="17 18">
    <name type="scientific">Paucidesulfovibrio gracilis DSM 16080</name>
    <dbReference type="NCBI Taxonomy" id="1121449"/>
    <lineage>
        <taxon>Bacteria</taxon>
        <taxon>Pseudomonadati</taxon>
        <taxon>Thermodesulfobacteriota</taxon>
        <taxon>Desulfovibrionia</taxon>
        <taxon>Desulfovibrionales</taxon>
        <taxon>Desulfovibrionaceae</taxon>
        <taxon>Paucidesulfovibrio</taxon>
    </lineage>
</organism>
<dbReference type="InterPro" id="IPR036890">
    <property type="entry name" value="HATPase_C_sf"/>
</dbReference>
<evidence type="ECO:0000313" key="17">
    <source>
        <dbReference type="EMBL" id="SKA70946.1"/>
    </source>
</evidence>
<dbReference type="InterPro" id="IPR036097">
    <property type="entry name" value="HisK_dim/P_sf"/>
</dbReference>
<dbReference type="InterPro" id="IPR003661">
    <property type="entry name" value="HisK_dim/P_dom"/>
</dbReference>
<keyword evidence="6" id="KW-0808">Transferase</keyword>
<dbReference type="AlphaFoldDB" id="A0A1T4W105"/>
<dbReference type="PANTHER" id="PTHR43065">
    <property type="entry name" value="SENSOR HISTIDINE KINASE"/>
    <property type="match status" value="1"/>
</dbReference>
<dbReference type="GO" id="GO:0000155">
    <property type="term" value="F:phosphorelay sensor kinase activity"/>
    <property type="evidence" value="ECO:0007669"/>
    <property type="project" value="InterPro"/>
</dbReference>
<dbReference type="PROSITE" id="PS50109">
    <property type="entry name" value="HIS_KIN"/>
    <property type="match status" value="1"/>
</dbReference>
<keyword evidence="9 17" id="KW-0418">Kinase</keyword>
<evidence type="ECO:0000256" key="7">
    <source>
        <dbReference type="ARBA" id="ARBA00022692"/>
    </source>
</evidence>
<keyword evidence="10" id="KW-0067">ATP-binding</keyword>
<dbReference type="Gene3D" id="3.30.450.20">
    <property type="entry name" value="PAS domain"/>
    <property type="match status" value="1"/>
</dbReference>
<dbReference type="InterPro" id="IPR033479">
    <property type="entry name" value="dCache_1"/>
</dbReference>
<dbReference type="SUPFAM" id="SSF47384">
    <property type="entry name" value="Homodimeric domain of signal transducing histidine kinase"/>
    <property type="match status" value="1"/>
</dbReference>
<dbReference type="Pfam" id="PF02518">
    <property type="entry name" value="HATPase_c"/>
    <property type="match status" value="1"/>
</dbReference>
<dbReference type="CDD" id="cd12914">
    <property type="entry name" value="PDC1_DGC_like"/>
    <property type="match status" value="1"/>
</dbReference>
<evidence type="ECO:0000256" key="3">
    <source>
        <dbReference type="ARBA" id="ARBA00012438"/>
    </source>
</evidence>
<dbReference type="CDD" id="cd00082">
    <property type="entry name" value="HisKA"/>
    <property type="match status" value="1"/>
</dbReference>
<dbReference type="PANTHER" id="PTHR43065:SF10">
    <property type="entry name" value="PEROXIDE STRESS-ACTIVATED HISTIDINE KINASE MAK3"/>
    <property type="match status" value="1"/>
</dbReference>
<dbReference type="InterPro" id="IPR005467">
    <property type="entry name" value="His_kinase_dom"/>
</dbReference>
<dbReference type="InterPro" id="IPR004358">
    <property type="entry name" value="Sig_transdc_His_kin-like_C"/>
</dbReference>
<dbReference type="GO" id="GO:0005886">
    <property type="term" value="C:plasma membrane"/>
    <property type="evidence" value="ECO:0007669"/>
    <property type="project" value="UniProtKB-SubCell"/>
</dbReference>
<feature type="transmembrane region" description="Helical" evidence="15">
    <location>
        <begin position="30"/>
        <end position="53"/>
    </location>
</feature>
<keyword evidence="13 15" id="KW-0472">Membrane</keyword>
<evidence type="ECO:0000256" key="4">
    <source>
        <dbReference type="ARBA" id="ARBA00022475"/>
    </source>
</evidence>
<dbReference type="SMART" id="SM00387">
    <property type="entry name" value="HATPase_c"/>
    <property type="match status" value="1"/>
</dbReference>
<evidence type="ECO:0000256" key="14">
    <source>
        <dbReference type="SAM" id="MobiDB-lite"/>
    </source>
</evidence>
<evidence type="ECO:0000259" key="16">
    <source>
        <dbReference type="PROSITE" id="PS50109"/>
    </source>
</evidence>
<keyword evidence="4" id="KW-1003">Cell membrane</keyword>
<gene>
    <name evidence="17" type="ORF">SAMN02745704_00043</name>
</gene>
<evidence type="ECO:0000256" key="9">
    <source>
        <dbReference type="ARBA" id="ARBA00022777"/>
    </source>
</evidence>
<feature type="transmembrane region" description="Helical" evidence="15">
    <location>
        <begin position="292"/>
        <end position="314"/>
    </location>
</feature>
<reference evidence="17 18" key="1">
    <citation type="submission" date="2017-02" db="EMBL/GenBank/DDBJ databases">
        <authorList>
            <person name="Peterson S.W."/>
        </authorList>
    </citation>
    <scope>NUCLEOTIDE SEQUENCE [LARGE SCALE GENOMIC DNA]</scope>
    <source>
        <strain evidence="17 18">DSM 16080</strain>
    </source>
</reference>
<proteinExistence type="predicted"/>
<keyword evidence="8" id="KW-0547">Nucleotide-binding</keyword>
<evidence type="ECO:0000256" key="12">
    <source>
        <dbReference type="ARBA" id="ARBA00023012"/>
    </source>
</evidence>
<evidence type="ECO:0000256" key="6">
    <source>
        <dbReference type="ARBA" id="ARBA00022679"/>
    </source>
</evidence>